<feature type="region of interest" description="Disordered" evidence="1">
    <location>
        <begin position="43"/>
        <end position="82"/>
    </location>
</feature>
<dbReference type="STRING" id="5288.A0A5C5G4K2"/>
<evidence type="ECO:0000313" key="2">
    <source>
        <dbReference type="EMBL" id="TNY23456.1"/>
    </source>
</evidence>
<feature type="compositionally biased region" description="Polar residues" evidence="1">
    <location>
        <begin position="73"/>
        <end position="82"/>
    </location>
</feature>
<dbReference type="Proteomes" id="UP000311382">
    <property type="component" value="Unassembled WGS sequence"/>
</dbReference>
<dbReference type="SUPFAM" id="SSF47113">
    <property type="entry name" value="Histone-fold"/>
    <property type="match status" value="1"/>
</dbReference>
<gene>
    <name evidence="2" type="ORF">DMC30DRAFT_414145</name>
</gene>
<dbReference type="OrthoDB" id="9421954at2759"/>
<dbReference type="GO" id="GO:0003677">
    <property type="term" value="F:DNA binding"/>
    <property type="evidence" value="ECO:0007669"/>
    <property type="project" value="InterPro"/>
</dbReference>
<comment type="caution">
    <text evidence="2">The sequence shown here is derived from an EMBL/GenBank/DDBJ whole genome shotgun (WGS) entry which is preliminary data.</text>
</comment>
<reference evidence="2 3" key="1">
    <citation type="submission" date="2019-03" db="EMBL/GenBank/DDBJ databases">
        <title>Rhodosporidium diobovatum UCD-FST 08-225 genome sequencing, assembly, and annotation.</title>
        <authorList>
            <person name="Fakankun I.U."/>
            <person name="Fristensky B."/>
            <person name="Levin D.B."/>
        </authorList>
    </citation>
    <scope>NUCLEOTIDE SEQUENCE [LARGE SCALE GENOMIC DNA]</scope>
    <source>
        <strain evidence="2 3">UCD-FST 08-225</strain>
    </source>
</reference>
<accession>A0A5C5G4K2</accession>
<dbReference type="GO" id="GO:0046982">
    <property type="term" value="F:protein heterodimerization activity"/>
    <property type="evidence" value="ECO:0007669"/>
    <property type="project" value="InterPro"/>
</dbReference>
<dbReference type="EMBL" id="SOZI01000011">
    <property type="protein sequence ID" value="TNY23456.1"/>
    <property type="molecule type" value="Genomic_DNA"/>
</dbReference>
<sequence length="82" mass="8559">MTSKSTGGKRGDEITTATRSTKAGLHLPVGRIRRCPRKGRFANRIGAGAPTVPRSTVAEETTAESLPGPRSVLASSDRLQAG</sequence>
<feature type="region of interest" description="Disordered" evidence="1">
    <location>
        <begin position="1"/>
        <end position="24"/>
    </location>
</feature>
<proteinExistence type="predicted"/>
<evidence type="ECO:0000256" key="1">
    <source>
        <dbReference type="SAM" id="MobiDB-lite"/>
    </source>
</evidence>
<protein>
    <submittedName>
        <fullName evidence="2">Uncharacterized protein</fullName>
    </submittedName>
</protein>
<dbReference type="PRINTS" id="PR00620">
    <property type="entry name" value="HISTONEH2A"/>
</dbReference>
<dbReference type="InterPro" id="IPR002119">
    <property type="entry name" value="Histone_H2A"/>
</dbReference>
<dbReference type="GO" id="GO:0030527">
    <property type="term" value="F:structural constituent of chromatin"/>
    <property type="evidence" value="ECO:0007669"/>
    <property type="project" value="InterPro"/>
</dbReference>
<name>A0A5C5G4K2_9BASI</name>
<organism evidence="2 3">
    <name type="scientific">Rhodotorula diobovata</name>
    <dbReference type="NCBI Taxonomy" id="5288"/>
    <lineage>
        <taxon>Eukaryota</taxon>
        <taxon>Fungi</taxon>
        <taxon>Dikarya</taxon>
        <taxon>Basidiomycota</taxon>
        <taxon>Pucciniomycotina</taxon>
        <taxon>Microbotryomycetes</taxon>
        <taxon>Sporidiobolales</taxon>
        <taxon>Sporidiobolaceae</taxon>
        <taxon>Rhodotorula</taxon>
    </lineage>
</organism>
<keyword evidence="3" id="KW-1185">Reference proteome</keyword>
<evidence type="ECO:0000313" key="3">
    <source>
        <dbReference type="Proteomes" id="UP000311382"/>
    </source>
</evidence>
<dbReference type="InterPro" id="IPR009072">
    <property type="entry name" value="Histone-fold"/>
</dbReference>
<dbReference type="GO" id="GO:0000786">
    <property type="term" value="C:nucleosome"/>
    <property type="evidence" value="ECO:0007669"/>
    <property type="project" value="InterPro"/>
</dbReference>
<dbReference type="AlphaFoldDB" id="A0A5C5G4K2"/>
<dbReference type="Gene3D" id="1.10.20.10">
    <property type="entry name" value="Histone, subunit A"/>
    <property type="match status" value="1"/>
</dbReference>